<accession>A0A2P6SCP7</accession>
<keyword evidence="1" id="KW-0812">Transmembrane</keyword>
<gene>
    <name evidence="2" type="ORF">RchiOBHm_Chr1g0336611</name>
</gene>
<dbReference type="AlphaFoldDB" id="A0A2P6SCP7"/>
<evidence type="ECO:0000313" key="2">
    <source>
        <dbReference type="EMBL" id="PRQ56455.1"/>
    </source>
</evidence>
<sequence>MKYIRIGFLFKYGLFRSVRIKLLRSCRSRNANCNLAVKEHVPFLLLYIYFCGCKVIYLRYYIFLCHFFYYNSFE</sequence>
<protein>
    <submittedName>
        <fullName evidence="2">Uncharacterized protein</fullName>
    </submittedName>
</protein>
<name>A0A2P6SCP7_ROSCH</name>
<feature type="transmembrane region" description="Helical" evidence="1">
    <location>
        <begin position="44"/>
        <end position="69"/>
    </location>
</feature>
<keyword evidence="1" id="KW-1133">Transmembrane helix</keyword>
<evidence type="ECO:0000313" key="3">
    <source>
        <dbReference type="Proteomes" id="UP000238479"/>
    </source>
</evidence>
<organism evidence="2 3">
    <name type="scientific">Rosa chinensis</name>
    <name type="common">China rose</name>
    <dbReference type="NCBI Taxonomy" id="74649"/>
    <lineage>
        <taxon>Eukaryota</taxon>
        <taxon>Viridiplantae</taxon>
        <taxon>Streptophyta</taxon>
        <taxon>Embryophyta</taxon>
        <taxon>Tracheophyta</taxon>
        <taxon>Spermatophyta</taxon>
        <taxon>Magnoliopsida</taxon>
        <taxon>eudicotyledons</taxon>
        <taxon>Gunneridae</taxon>
        <taxon>Pentapetalae</taxon>
        <taxon>rosids</taxon>
        <taxon>fabids</taxon>
        <taxon>Rosales</taxon>
        <taxon>Rosaceae</taxon>
        <taxon>Rosoideae</taxon>
        <taxon>Rosoideae incertae sedis</taxon>
        <taxon>Rosa</taxon>
    </lineage>
</organism>
<keyword evidence="3" id="KW-1185">Reference proteome</keyword>
<proteinExistence type="predicted"/>
<comment type="caution">
    <text evidence="2">The sequence shown here is derived from an EMBL/GenBank/DDBJ whole genome shotgun (WGS) entry which is preliminary data.</text>
</comment>
<keyword evidence="1" id="KW-0472">Membrane</keyword>
<dbReference type="Proteomes" id="UP000238479">
    <property type="component" value="Chromosome 1"/>
</dbReference>
<evidence type="ECO:0000256" key="1">
    <source>
        <dbReference type="SAM" id="Phobius"/>
    </source>
</evidence>
<reference evidence="2 3" key="1">
    <citation type="journal article" date="2018" name="Nat. Genet.">
        <title>The Rosa genome provides new insights in the design of modern roses.</title>
        <authorList>
            <person name="Bendahmane M."/>
        </authorList>
    </citation>
    <scope>NUCLEOTIDE SEQUENCE [LARGE SCALE GENOMIC DNA]</scope>
    <source>
        <strain evidence="3">cv. Old Blush</strain>
    </source>
</reference>
<dbReference type="EMBL" id="PDCK01000039">
    <property type="protein sequence ID" value="PRQ56455.1"/>
    <property type="molecule type" value="Genomic_DNA"/>
</dbReference>
<dbReference type="Gramene" id="PRQ56455">
    <property type="protein sequence ID" value="PRQ56455"/>
    <property type="gene ID" value="RchiOBHm_Chr1g0336611"/>
</dbReference>